<accession>A0ABS6PZG0</accession>
<gene>
    <name evidence="1" type="ORF">KVG95_21200</name>
</gene>
<sequence>MSKPMINWTETPLLRAGTNVMNTPVKTTMAMRCRRTLRFNVGNIHAIKEIRNALQKG</sequence>
<organism evidence="1 2">
    <name type="scientific">Pseudomonas farris</name>
    <dbReference type="NCBI Taxonomy" id="2841207"/>
    <lineage>
        <taxon>Bacteria</taxon>
        <taxon>Pseudomonadati</taxon>
        <taxon>Pseudomonadota</taxon>
        <taxon>Gammaproteobacteria</taxon>
        <taxon>Pseudomonadales</taxon>
        <taxon>Pseudomonadaceae</taxon>
        <taxon>Pseudomonas</taxon>
    </lineage>
</organism>
<dbReference type="Proteomes" id="UP000886900">
    <property type="component" value="Unassembled WGS sequence"/>
</dbReference>
<protein>
    <submittedName>
        <fullName evidence="1">Uncharacterized protein</fullName>
    </submittedName>
</protein>
<keyword evidence="2" id="KW-1185">Reference proteome</keyword>
<dbReference type="RefSeq" id="WP_217857822.1">
    <property type="nucleotide sequence ID" value="NZ_JAHSTV010000010.1"/>
</dbReference>
<proteinExistence type="predicted"/>
<name>A0ABS6PZG0_9PSED</name>
<comment type="caution">
    <text evidence="1">The sequence shown here is derived from an EMBL/GenBank/DDBJ whole genome shotgun (WGS) entry which is preliminary data.</text>
</comment>
<reference evidence="1" key="1">
    <citation type="submission" date="2021-06" db="EMBL/GenBank/DDBJ databases">
        <title>Updating the genus Pseudomonas: Description of 43 new species and partition of the Pseudomonas putida group.</title>
        <authorList>
            <person name="Girard L."/>
            <person name="Lood C."/>
            <person name="Vandamme P."/>
            <person name="Rokni-Zadeh H."/>
            <person name="Van Noort V."/>
            <person name="Hofte M."/>
            <person name="Lavigne R."/>
            <person name="De Mot R."/>
        </authorList>
    </citation>
    <scope>NUCLEOTIDE SEQUENCE</scope>
    <source>
        <strain evidence="1">SWRI79</strain>
    </source>
</reference>
<evidence type="ECO:0000313" key="2">
    <source>
        <dbReference type="Proteomes" id="UP000886900"/>
    </source>
</evidence>
<evidence type="ECO:0000313" key="1">
    <source>
        <dbReference type="EMBL" id="MBV4465848.1"/>
    </source>
</evidence>
<dbReference type="EMBL" id="JAHSTV010000010">
    <property type="protein sequence ID" value="MBV4465848.1"/>
    <property type="molecule type" value="Genomic_DNA"/>
</dbReference>